<evidence type="ECO:0000256" key="1">
    <source>
        <dbReference type="ARBA" id="ARBA00000085"/>
    </source>
</evidence>
<evidence type="ECO:0000256" key="4">
    <source>
        <dbReference type="SAM" id="Phobius"/>
    </source>
</evidence>
<dbReference type="PANTHER" id="PTHR43547:SF2">
    <property type="entry name" value="HYBRID SIGNAL TRANSDUCTION HISTIDINE KINASE C"/>
    <property type="match status" value="1"/>
</dbReference>
<dbReference type="GO" id="GO:0000155">
    <property type="term" value="F:phosphorelay sensor kinase activity"/>
    <property type="evidence" value="ECO:0007669"/>
    <property type="project" value="TreeGrafter"/>
</dbReference>
<feature type="domain" description="Histidine kinase" evidence="5">
    <location>
        <begin position="234"/>
        <end position="455"/>
    </location>
</feature>
<protein>
    <recommendedName>
        <fullName evidence="2">histidine kinase</fullName>
        <ecNumber evidence="2">2.7.13.3</ecNumber>
    </recommendedName>
</protein>
<gene>
    <name evidence="6" type="ORF">A3G52_02035</name>
</gene>
<dbReference type="Pfam" id="PF02518">
    <property type="entry name" value="HATPase_c"/>
    <property type="match status" value="1"/>
</dbReference>
<comment type="caution">
    <text evidence="6">The sequence shown here is derived from an EMBL/GenBank/DDBJ whole genome shotgun (WGS) entry which is preliminary data.</text>
</comment>
<dbReference type="Gene3D" id="3.30.565.10">
    <property type="entry name" value="Histidine kinase-like ATPase, C-terminal domain"/>
    <property type="match status" value="1"/>
</dbReference>
<accession>A0A1G2P5M7</accession>
<proteinExistence type="predicted"/>
<dbReference type="InterPro" id="IPR036890">
    <property type="entry name" value="HATPase_C_sf"/>
</dbReference>
<evidence type="ECO:0000313" key="6">
    <source>
        <dbReference type="EMBL" id="OHA42999.1"/>
    </source>
</evidence>
<evidence type="ECO:0000259" key="5">
    <source>
        <dbReference type="PROSITE" id="PS50109"/>
    </source>
</evidence>
<feature type="transmembrane region" description="Helical" evidence="4">
    <location>
        <begin position="6"/>
        <end position="26"/>
    </location>
</feature>
<feature type="transmembrane region" description="Helical" evidence="4">
    <location>
        <begin position="72"/>
        <end position="93"/>
    </location>
</feature>
<evidence type="ECO:0000256" key="3">
    <source>
        <dbReference type="ARBA" id="ARBA00022553"/>
    </source>
</evidence>
<dbReference type="PRINTS" id="PR00344">
    <property type="entry name" value="BCTRLSENSOR"/>
</dbReference>
<keyword evidence="4" id="KW-1133">Transmembrane helix</keyword>
<dbReference type="EC" id="2.7.13.3" evidence="2"/>
<dbReference type="SUPFAM" id="SSF55874">
    <property type="entry name" value="ATPase domain of HSP90 chaperone/DNA topoisomerase II/histidine kinase"/>
    <property type="match status" value="1"/>
</dbReference>
<comment type="catalytic activity">
    <reaction evidence="1">
        <text>ATP + protein L-histidine = ADP + protein N-phospho-L-histidine.</text>
        <dbReference type="EC" id="2.7.13.3"/>
    </reaction>
</comment>
<reference evidence="6 7" key="1">
    <citation type="journal article" date="2016" name="Nat. Commun.">
        <title>Thousands of microbial genomes shed light on interconnected biogeochemical processes in an aquifer system.</title>
        <authorList>
            <person name="Anantharaman K."/>
            <person name="Brown C.T."/>
            <person name="Hug L.A."/>
            <person name="Sharon I."/>
            <person name="Castelle C.J."/>
            <person name="Probst A.J."/>
            <person name="Thomas B.C."/>
            <person name="Singh A."/>
            <person name="Wilkins M.J."/>
            <person name="Karaoz U."/>
            <person name="Brodie E.L."/>
            <person name="Williams K.H."/>
            <person name="Hubbard S.S."/>
            <person name="Banfield J.F."/>
        </authorList>
    </citation>
    <scope>NUCLEOTIDE SEQUENCE [LARGE SCALE GENOMIC DNA]</scope>
</reference>
<evidence type="ECO:0000256" key="2">
    <source>
        <dbReference type="ARBA" id="ARBA00012438"/>
    </source>
</evidence>
<keyword evidence="4" id="KW-0812">Transmembrane</keyword>
<keyword evidence="4" id="KW-0472">Membrane</keyword>
<feature type="transmembrane region" description="Helical" evidence="4">
    <location>
        <begin position="105"/>
        <end position="124"/>
    </location>
</feature>
<dbReference type="PANTHER" id="PTHR43547">
    <property type="entry name" value="TWO-COMPONENT HISTIDINE KINASE"/>
    <property type="match status" value="1"/>
</dbReference>
<dbReference type="InterPro" id="IPR005467">
    <property type="entry name" value="His_kinase_dom"/>
</dbReference>
<keyword evidence="3" id="KW-0597">Phosphoprotein</keyword>
<dbReference type="PROSITE" id="PS50109">
    <property type="entry name" value="HIS_KIN"/>
    <property type="match status" value="1"/>
</dbReference>
<feature type="transmembrane region" description="Helical" evidence="4">
    <location>
        <begin position="189"/>
        <end position="208"/>
    </location>
</feature>
<feature type="transmembrane region" description="Helical" evidence="4">
    <location>
        <begin position="136"/>
        <end position="154"/>
    </location>
</feature>
<dbReference type="InterPro" id="IPR004358">
    <property type="entry name" value="Sig_transdc_His_kin-like_C"/>
</dbReference>
<sequence length="456" mass="52075">MFSWQITGIFEIAIFLFSIYFLYVFVENSDLQFIYKVILSGIALTVVIFSSTKFNISQFYLTEYDCGGIIGYLWYFIYTFEVITLFFVVYYITKKLIHRKIKLKEFLVGLGMFCFLGIFFLSNFWGELTKVYEINLVGPIGMVIFLGLLTYLIVRFGVFHFRIIGANALVFALWMMVFSLLFITNFSVLRIIISITFIFLVLFGILLVRSVTREVKQKEEIQQLNERLEGLVHFISHQVKGYLTKSQSVFSVIVDGDYGEVNPDLKRIAKKALIDNREGVETVMNILNSANIKKGTLKFIARQFNFKDALVDVVNELRPSAEQKNLTIETNMEEGADYMMIGDKEQVAKHAIRNIIDNSIKYTQTGGLTVRLSRKNDNILLTIKDTGVGISEEDKPRLFTEGGRGTNSVKVNVSSTGYGLYFAREIVEAHKGRIWAESEGPGHGSTFYVELPTKII</sequence>
<dbReference type="Proteomes" id="UP000177269">
    <property type="component" value="Unassembled WGS sequence"/>
</dbReference>
<feature type="transmembrane region" description="Helical" evidence="4">
    <location>
        <begin position="33"/>
        <end position="52"/>
    </location>
</feature>
<name>A0A1G2P5M7_9BACT</name>
<dbReference type="AlphaFoldDB" id="A0A1G2P5M7"/>
<dbReference type="SMART" id="SM00387">
    <property type="entry name" value="HATPase_c"/>
    <property type="match status" value="1"/>
</dbReference>
<feature type="transmembrane region" description="Helical" evidence="4">
    <location>
        <begin position="161"/>
        <end position="183"/>
    </location>
</feature>
<organism evidence="6 7">
    <name type="scientific">Candidatus Taylorbacteria bacterium RIFCSPLOWO2_12_FULL_43_20</name>
    <dbReference type="NCBI Taxonomy" id="1802332"/>
    <lineage>
        <taxon>Bacteria</taxon>
        <taxon>Candidatus Tayloriibacteriota</taxon>
    </lineage>
</organism>
<evidence type="ECO:0000313" key="7">
    <source>
        <dbReference type="Proteomes" id="UP000177269"/>
    </source>
</evidence>
<dbReference type="EMBL" id="MHSK01000002">
    <property type="protein sequence ID" value="OHA42999.1"/>
    <property type="molecule type" value="Genomic_DNA"/>
</dbReference>
<dbReference type="InterPro" id="IPR003594">
    <property type="entry name" value="HATPase_dom"/>
</dbReference>